<accession>A0A7W8D2B5</accession>
<dbReference type="Gene3D" id="1.10.260.40">
    <property type="entry name" value="lambda repressor-like DNA-binding domains"/>
    <property type="match status" value="1"/>
</dbReference>
<keyword evidence="1" id="KW-0238">DNA-binding</keyword>
<evidence type="ECO:0000256" key="2">
    <source>
        <dbReference type="SAM" id="Phobius"/>
    </source>
</evidence>
<comment type="caution">
    <text evidence="4">The sequence shown here is derived from an EMBL/GenBank/DDBJ whole genome shotgun (WGS) entry which is preliminary data.</text>
</comment>
<dbReference type="AlphaFoldDB" id="A0A7W8D2B5"/>
<dbReference type="GO" id="GO:0003677">
    <property type="term" value="F:DNA binding"/>
    <property type="evidence" value="ECO:0007669"/>
    <property type="project" value="UniProtKB-KW"/>
</dbReference>
<dbReference type="SUPFAM" id="SSF47413">
    <property type="entry name" value="lambda repressor-like DNA-binding domains"/>
    <property type="match status" value="1"/>
</dbReference>
<dbReference type="EMBL" id="JACJLU010000011">
    <property type="protein sequence ID" value="MBM6832030.1"/>
    <property type="molecule type" value="Genomic_DNA"/>
</dbReference>
<evidence type="ECO:0000313" key="6">
    <source>
        <dbReference type="Proteomes" id="UP000521313"/>
    </source>
</evidence>
<feature type="domain" description="HTH cro/C1-type" evidence="3">
    <location>
        <begin position="10"/>
        <end position="64"/>
    </location>
</feature>
<keyword evidence="2" id="KW-0812">Transmembrane</keyword>
<dbReference type="EMBL" id="JACHHD010000016">
    <property type="protein sequence ID" value="MBB5185474.1"/>
    <property type="molecule type" value="Genomic_DNA"/>
</dbReference>
<dbReference type="InterPro" id="IPR001387">
    <property type="entry name" value="Cro/C1-type_HTH"/>
</dbReference>
<proteinExistence type="predicted"/>
<organism evidence="4 6">
    <name type="scientific">Faecalicoccus acidiformans</name>
    <dbReference type="NCBI Taxonomy" id="915173"/>
    <lineage>
        <taxon>Bacteria</taxon>
        <taxon>Bacillati</taxon>
        <taxon>Bacillota</taxon>
        <taxon>Erysipelotrichia</taxon>
        <taxon>Erysipelotrichales</taxon>
        <taxon>Erysipelotrichaceae</taxon>
        <taxon>Faecalicoccus</taxon>
    </lineage>
</organism>
<keyword evidence="7" id="KW-1185">Reference proteome</keyword>
<reference evidence="5" key="2">
    <citation type="submission" date="2020-08" db="EMBL/GenBank/DDBJ databases">
        <authorList>
            <person name="Cejkova D."/>
            <person name="Kubasova T."/>
            <person name="Jahodarova E."/>
            <person name="Rychlik I."/>
        </authorList>
    </citation>
    <scope>NUCLEOTIDE SEQUENCE</scope>
    <source>
        <strain evidence="5">An423</strain>
    </source>
</reference>
<dbReference type="SMART" id="SM00530">
    <property type="entry name" value="HTH_XRE"/>
    <property type="match status" value="1"/>
</dbReference>
<evidence type="ECO:0000313" key="5">
    <source>
        <dbReference type="EMBL" id="MBM6832030.1"/>
    </source>
</evidence>
<feature type="transmembrane region" description="Helical" evidence="2">
    <location>
        <begin position="93"/>
        <end position="115"/>
    </location>
</feature>
<dbReference type="PANTHER" id="PTHR46558:SF4">
    <property type="entry name" value="DNA-BIDING PHAGE PROTEIN"/>
    <property type="match status" value="1"/>
</dbReference>
<evidence type="ECO:0000259" key="3">
    <source>
        <dbReference type="PROSITE" id="PS50943"/>
    </source>
</evidence>
<dbReference type="InterPro" id="IPR010982">
    <property type="entry name" value="Lambda_DNA-bd_dom_sf"/>
</dbReference>
<evidence type="ECO:0000256" key="1">
    <source>
        <dbReference type="ARBA" id="ARBA00023125"/>
    </source>
</evidence>
<dbReference type="CDD" id="cd00093">
    <property type="entry name" value="HTH_XRE"/>
    <property type="match status" value="1"/>
</dbReference>
<dbReference type="Proteomes" id="UP000775500">
    <property type="component" value="Unassembled WGS sequence"/>
</dbReference>
<dbReference type="Proteomes" id="UP000521313">
    <property type="component" value="Unassembled WGS sequence"/>
</dbReference>
<dbReference type="PROSITE" id="PS50943">
    <property type="entry name" value="HTH_CROC1"/>
    <property type="match status" value="1"/>
</dbReference>
<keyword evidence="2" id="KW-1133">Transmembrane helix</keyword>
<dbReference type="PANTHER" id="PTHR46558">
    <property type="entry name" value="TRACRIPTIONAL REGULATORY PROTEIN-RELATED-RELATED"/>
    <property type="match status" value="1"/>
</dbReference>
<evidence type="ECO:0000313" key="4">
    <source>
        <dbReference type="EMBL" id="MBB5185474.1"/>
    </source>
</evidence>
<protein>
    <submittedName>
        <fullName evidence="5">Helix-turn-helix transcriptional regulator</fullName>
    </submittedName>
    <submittedName>
        <fullName evidence="4">Transcriptional regulator with XRE-family HTH domain</fullName>
    </submittedName>
</protein>
<feature type="transmembrane region" description="Helical" evidence="2">
    <location>
        <begin position="121"/>
        <end position="142"/>
    </location>
</feature>
<gene>
    <name evidence="5" type="ORF">H5982_07940</name>
    <name evidence="4" type="ORF">HNQ43_001531</name>
</gene>
<sequence>MNQKDIGQFIYKCRKEKGLTQAQLAETLNVSDKSISRWENGKTMPDLSLYEPLCNALDIQISELLYGKKMNEKEKLIQGDQSAMEIFKTKSELLTFGILTELLILVGIIITITLTKLFAKTIFQTILIMVCGGFVWGFGIILRIKIKKAISFLEKDLL</sequence>
<reference evidence="5 7" key="3">
    <citation type="journal article" date="2021" name="Sci. Rep.">
        <title>The distribution of antibiotic resistance genes in chicken gut microbiota commensals.</title>
        <authorList>
            <person name="Juricova H."/>
            <person name="Matiasovicova J."/>
            <person name="Kubasova T."/>
            <person name="Cejkova D."/>
            <person name="Rychlik I."/>
        </authorList>
    </citation>
    <scope>NUCLEOTIDE SEQUENCE [LARGE SCALE GENOMIC DNA]</scope>
    <source>
        <strain evidence="5 7">An423</strain>
    </source>
</reference>
<dbReference type="RefSeq" id="WP_183376461.1">
    <property type="nucleotide sequence ID" value="NZ_JACHHD010000016.1"/>
</dbReference>
<name>A0A7W8D2B5_9FIRM</name>
<keyword evidence="2" id="KW-0472">Membrane</keyword>
<evidence type="ECO:0000313" key="7">
    <source>
        <dbReference type="Proteomes" id="UP000775500"/>
    </source>
</evidence>
<reference evidence="4 6" key="1">
    <citation type="submission" date="2020-08" db="EMBL/GenBank/DDBJ databases">
        <title>Genomic Encyclopedia of Type Strains, Phase IV (KMG-IV): sequencing the most valuable type-strain genomes for metagenomic binning, comparative biology and taxonomic classification.</title>
        <authorList>
            <person name="Goeker M."/>
        </authorList>
    </citation>
    <scope>NUCLEOTIDE SEQUENCE [LARGE SCALE GENOMIC DNA]</scope>
    <source>
        <strain evidence="4 6">DSM 26963</strain>
    </source>
</reference>
<dbReference type="Pfam" id="PF01381">
    <property type="entry name" value="HTH_3"/>
    <property type="match status" value="1"/>
</dbReference>